<protein>
    <submittedName>
        <fullName evidence="1">Uncharacterized protein</fullName>
    </submittedName>
</protein>
<dbReference type="EMBL" id="UOEQ01000393">
    <property type="protein sequence ID" value="VAW22036.1"/>
    <property type="molecule type" value="Genomic_DNA"/>
</dbReference>
<dbReference type="AlphaFoldDB" id="A0A3B0UQV2"/>
<accession>A0A3B0UQV2</accession>
<sequence>MKLLTFWNVAGLGLGLVGVSIIVDALPGSGSAALAQSPIADNISSMIQQISPPEGRPSAQSLSKLLRVGERTYQVNFDASVSTDVLSSNVIRKIEFGKESIVSVVSTPSGVYSTDGFASKNVQYPGVEVSEIISESQDAFSAQLAVLDNIEGIKTSAMPNSNNQNCIVKSSFIYCSWR</sequence>
<evidence type="ECO:0000313" key="1">
    <source>
        <dbReference type="EMBL" id="VAW22036.1"/>
    </source>
</evidence>
<name>A0A3B0UQV2_9ZZZZ</name>
<proteinExistence type="predicted"/>
<reference evidence="1" key="1">
    <citation type="submission" date="2018-06" db="EMBL/GenBank/DDBJ databases">
        <authorList>
            <person name="Zhirakovskaya E."/>
        </authorList>
    </citation>
    <scope>NUCLEOTIDE SEQUENCE</scope>
</reference>
<organism evidence="1">
    <name type="scientific">hydrothermal vent metagenome</name>
    <dbReference type="NCBI Taxonomy" id="652676"/>
    <lineage>
        <taxon>unclassified sequences</taxon>
        <taxon>metagenomes</taxon>
        <taxon>ecological metagenomes</taxon>
    </lineage>
</organism>
<gene>
    <name evidence="1" type="ORF">MNBD_ALPHA11-887</name>
</gene>